<feature type="compositionally biased region" description="Basic and acidic residues" evidence="1">
    <location>
        <begin position="256"/>
        <end position="271"/>
    </location>
</feature>
<feature type="compositionally biased region" description="Basic and acidic residues" evidence="1">
    <location>
        <begin position="64"/>
        <end position="77"/>
    </location>
</feature>
<dbReference type="CDD" id="cd06257">
    <property type="entry name" value="DnaJ"/>
    <property type="match status" value="1"/>
</dbReference>
<feature type="compositionally biased region" description="Polar residues" evidence="1">
    <location>
        <begin position="125"/>
        <end position="135"/>
    </location>
</feature>
<name>A0A6A6QLT7_9PEZI</name>
<organism evidence="3 4">
    <name type="scientific">Lophium mytilinum</name>
    <dbReference type="NCBI Taxonomy" id="390894"/>
    <lineage>
        <taxon>Eukaryota</taxon>
        <taxon>Fungi</taxon>
        <taxon>Dikarya</taxon>
        <taxon>Ascomycota</taxon>
        <taxon>Pezizomycotina</taxon>
        <taxon>Dothideomycetes</taxon>
        <taxon>Pleosporomycetidae</taxon>
        <taxon>Mytilinidiales</taxon>
        <taxon>Mytilinidiaceae</taxon>
        <taxon>Lophium</taxon>
    </lineage>
</organism>
<dbReference type="InterPro" id="IPR001623">
    <property type="entry name" value="DnaJ_domain"/>
</dbReference>
<keyword evidence="4" id="KW-1185">Reference proteome</keyword>
<feature type="compositionally biased region" description="Basic and acidic residues" evidence="1">
    <location>
        <begin position="1"/>
        <end position="11"/>
    </location>
</feature>
<protein>
    <recommendedName>
        <fullName evidence="2">J domain-containing protein</fullName>
    </recommendedName>
</protein>
<sequence>MVQADPLRDYYQDLGVQPNAGPEEVTKAFRKLALKCHPDRNPGCEEEFKTKFQVIQAAHEVLNDPERRFKYDLDRKKQTARNRPSAPPRNAYSSFTTGASNYPPPPRRNPFPTQAPRPPPPNKPQASTASTNGANRFTHFPRPPPTAQRPNTRDDADARRNVFQAWERMNPNKPPPNAEDAAYARTRANFPSQASTAGTAKPGLGRSNTTRMPRKSGFDPATPGADEPQAHGSAYYTTARHSRDPPPDQTESDQSTPRKADPLRNFRTQERYDEDVPFTEGQRHRTPYSSSHSGERMKFSSEGLGRSASTRNSPRQFSENDASDPSTARASRHRSPPRHKPGGNATRPFFMYGSSDSDKEEELFSTPPKPPAPGAPRRANGFPQKFPQTGRRAKTPPSLKSRSAESINTTFSPEEWSGTFQGNPDYFAVPTGNGKTTKGRQSPTRGRPASRPQSTQQNSSQGPPPPPPPPPFFAPPQQSSHMPPPPPPITTQAGPGAPPVKFSPQEWQQTFKEPSWVYPATSPTRPASTSSKRPGPPRSRKASTVPKPATVTDATEEPTLNGTSRAHPQSISSDESSNAMDIDTETPPIANGKRRQPDREARTVPASPHRADWKDNAPRQAATAPSSATEPQGPGLDGLAGLKNVAPLASANGGLRDLNDLGLSLPFNSATSTAHPLKPSTVDNYGLPAMPKAPDEPVPLTKQSFGIYMQRMYTYMSAFNKFNSDILNHFRGRQESLQKLHPAWLTSVGEPSGKLGFDSYMLGLKEDERIRLHWNVGTEKHQRSMEICQQIRLKASRGLPEQ</sequence>
<dbReference type="InterPro" id="IPR050817">
    <property type="entry name" value="DjlA_DnaK_co-chaperone"/>
</dbReference>
<dbReference type="PRINTS" id="PR00625">
    <property type="entry name" value="JDOMAIN"/>
</dbReference>
<dbReference type="Proteomes" id="UP000799750">
    <property type="component" value="Unassembled WGS sequence"/>
</dbReference>
<evidence type="ECO:0000259" key="2">
    <source>
        <dbReference type="PROSITE" id="PS50076"/>
    </source>
</evidence>
<feature type="compositionally biased region" description="Pro residues" evidence="1">
    <location>
        <begin position="462"/>
        <end position="474"/>
    </location>
</feature>
<evidence type="ECO:0000313" key="4">
    <source>
        <dbReference type="Proteomes" id="UP000799750"/>
    </source>
</evidence>
<feature type="region of interest" description="Disordered" evidence="1">
    <location>
        <begin position="64"/>
        <end position="156"/>
    </location>
</feature>
<dbReference type="OrthoDB" id="10250354at2759"/>
<feature type="compositionally biased region" description="Polar residues" evidence="1">
    <location>
        <begin position="91"/>
        <end position="100"/>
    </location>
</feature>
<gene>
    <name evidence="3" type="ORF">BU16DRAFT_513377</name>
</gene>
<feature type="compositionally biased region" description="Low complexity" evidence="1">
    <location>
        <begin position="452"/>
        <end position="461"/>
    </location>
</feature>
<feature type="compositionally biased region" description="Basic residues" evidence="1">
    <location>
        <begin position="330"/>
        <end position="341"/>
    </location>
</feature>
<reference evidence="3" key="1">
    <citation type="journal article" date="2020" name="Stud. Mycol.">
        <title>101 Dothideomycetes genomes: a test case for predicting lifestyles and emergence of pathogens.</title>
        <authorList>
            <person name="Haridas S."/>
            <person name="Albert R."/>
            <person name="Binder M."/>
            <person name="Bloem J."/>
            <person name="Labutti K."/>
            <person name="Salamov A."/>
            <person name="Andreopoulos B."/>
            <person name="Baker S."/>
            <person name="Barry K."/>
            <person name="Bills G."/>
            <person name="Bluhm B."/>
            <person name="Cannon C."/>
            <person name="Castanera R."/>
            <person name="Culley D."/>
            <person name="Daum C."/>
            <person name="Ezra D."/>
            <person name="Gonzalez J."/>
            <person name="Henrissat B."/>
            <person name="Kuo A."/>
            <person name="Liang C."/>
            <person name="Lipzen A."/>
            <person name="Lutzoni F."/>
            <person name="Magnuson J."/>
            <person name="Mondo S."/>
            <person name="Nolan M."/>
            <person name="Ohm R."/>
            <person name="Pangilinan J."/>
            <person name="Park H.-J."/>
            <person name="Ramirez L."/>
            <person name="Alfaro M."/>
            <person name="Sun H."/>
            <person name="Tritt A."/>
            <person name="Yoshinaga Y."/>
            <person name="Zwiers L.-H."/>
            <person name="Turgeon B."/>
            <person name="Goodwin S."/>
            <person name="Spatafora J."/>
            <person name="Crous P."/>
            <person name="Grigoriev I."/>
        </authorList>
    </citation>
    <scope>NUCLEOTIDE SEQUENCE</scope>
    <source>
        <strain evidence="3">CBS 269.34</strain>
    </source>
</reference>
<evidence type="ECO:0000313" key="3">
    <source>
        <dbReference type="EMBL" id="KAF2493458.1"/>
    </source>
</evidence>
<feature type="compositionally biased region" description="Polar residues" evidence="1">
    <location>
        <begin position="433"/>
        <end position="444"/>
    </location>
</feature>
<dbReference type="AlphaFoldDB" id="A0A6A6QLT7"/>
<feature type="region of interest" description="Disordered" evidence="1">
    <location>
        <begin position="1"/>
        <end position="22"/>
    </location>
</feature>
<dbReference type="PROSITE" id="PS50076">
    <property type="entry name" value="DNAJ_2"/>
    <property type="match status" value="1"/>
</dbReference>
<accession>A0A6A6QLT7</accession>
<proteinExistence type="predicted"/>
<feature type="compositionally biased region" description="Polar residues" evidence="1">
    <location>
        <begin position="189"/>
        <end position="198"/>
    </location>
</feature>
<dbReference type="Gene3D" id="1.10.287.110">
    <property type="entry name" value="DnaJ domain"/>
    <property type="match status" value="1"/>
</dbReference>
<feature type="compositionally biased region" description="Low complexity" evidence="1">
    <location>
        <begin position="519"/>
        <end position="533"/>
    </location>
</feature>
<dbReference type="SUPFAM" id="SSF46565">
    <property type="entry name" value="Chaperone J-domain"/>
    <property type="match status" value="1"/>
</dbReference>
<feature type="compositionally biased region" description="Pro residues" evidence="1">
    <location>
        <begin position="102"/>
        <end position="123"/>
    </location>
</feature>
<dbReference type="EMBL" id="MU004192">
    <property type="protein sequence ID" value="KAF2493458.1"/>
    <property type="molecule type" value="Genomic_DNA"/>
</dbReference>
<feature type="compositionally biased region" description="Polar residues" evidence="1">
    <location>
        <begin position="558"/>
        <end position="579"/>
    </location>
</feature>
<dbReference type="PANTHER" id="PTHR24074">
    <property type="entry name" value="CO-CHAPERONE PROTEIN DJLA"/>
    <property type="match status" value="1"/>
</dbReference>
<dbReference type="Pfam" id="PF00226">
    <property type="entry name" value="DnaJ"/>
    <property type="match status" value="1"/>
</dbReference>
<feature type="domain" description="J" evidence="2">
    <location>
        <begin position="9"/>
        <end position="75"/>
    </location>
</feature>
<dbReference type="SMART" id="SM00271">
    <property type="entry name" value="DnaJ"/>
    <property type="match status" value="1"/>
</dbReference>
<feature type="compositionally biased region" description="Polar residues" evidence="1">
    <location>
        <begin position="307"/>
        <end position="329"/>
    </location>
</feature>
<dbReference type="InterPro" id="IPR036869">
    <property type="entry name" value="J_dom_sf"/>
</dbReference>
<feature type="region of interest" description="Disordered" evidence="1">
    <location>
        <begin position="189"/>
        <end position="639"/>
    </location>
</feature>
<evidence type="ECO:0000256" key="1">
    <source>
        <dbReference type="SAM" id="MobiDB-lite"/>
    </source>
</evidence>
<feature type="compositionally biased region" description="Polar residues" evidence="1">
    <location>
        <begin position="398"/>
        <end position="422"/>
    </location>
</feature>